<gene>
    <name evidence="2" type="ordered locus">Sinac_7631</name>
</gene>
<dbReference type="HOGENOM" id="CLU_572234_0_0_0"/>
<keyword evidence="2" id="KW-0614">Plasmid</keyword>
<evidence type="ECO:0000313" key="3">
    <source>
        <dbReference type="Proteomes" id="UP000010798"/>
    </source>
</evidence>
<keyword evidence="3" id="KW-1185">Reference proteome</keyword>
<feature type="region of interest" description="Disordered" evidence="1">
    <location>
        <begin position="457"/>
        <end position="477"/>
    </location>
</feature>
<protein>
    <recommendedName>
        <fullName evidence="4">Phage-related minor tail protein</fullName>
    </recommendedName>
</protein>
<accession>L0DRQ4</accession>
<organism evidence="2 3">
    <name type="scientific">Singulisphaera acidiphila (strain ATCC BAA-1392 / DSM 18658 / VKM B-2454 / MOB10)</name>
    <dbReference type="NCBI Taxonomy" id="886293"/>
    <lineage>
        <taxon>Bacteria</taxon>
        <taxon>Pseudomonadati</taxon>
        <taxon>Planctomycetota</taxon>
        <taxon>Planctomycetia</taxon>
        <taxon>Isosphaerales</taxon>
        <taxon>Isosphaeraceae</taxon>
        <taxon>Singulisphaera</taxon>
    </lineage>
</organism>
<proteinExistence type="predicted"/>
<dbReference type="KEGG" id="saci:Sinac_7631"/>
<evidence type="ECO:0008006" key="4">
    <source>
        <dbReference type="Google" id="ProtNLM"/>
    </source>
</evidence>
<evidence type="ECO:0000256" key="1">
    <source>
        <dbReference type="SAM" id="MobiDB-lite"/>
    </source>
</evidence>
<geneLocation type="plasmid" evidence="2 3">
    <name>pSINAC02</name>
</geneLocation>
<name>L0DRQ4_SINAD</name>
<feature type="compositionally biased region" description="Basic and acidic residues" evidence="1">
    <location>
        <begin position="457"/>
        <end position="466"/>
    </location>
</feature>
<reference evidence="2 3" key="1">
    <citation type="submission" date="2012-02" db="EMBL/GenBank/DDBJ databases">
        <title>Complete sequence of plasmid 2 of Singulisphaera acidiphila DSM 18658.</title>
        <authorList>
            <consortium name="US DOE Joint Genome Institute (JGI-PGF)"/>
            <person name="Lucas S."/>
            <person name="Copeland A."/>
            <person name="Lapidus A."/>
            <person name="Glavina del Rio T."/>
            <person name="Dalin E."/>
            <person name="Tice H."/>
            <person name="Bruce D."/>
            <person name="Goodwin L."/>
            <person name="Pitluck S."/>
            <person name="Peters L."/>
            <person name="Ovchinnikova G."/>
            <person name="Chertkov O."/>
            <person name="Kyrpides N."/>
            <person name="Mavromatis K."/>
            <person name="Ivanova N."/>
            <person name="Brettin T."/>
            <person name="Detter J.C."/>
            <person name="Han C."/>
            <person name="Larimer F."/>
            <person name="Land M."/>
            <person name="Hauser L."/>
            <person name="Markowitz V."/>
            <person name="Cheng J.-F."/>
            <person name="Hugenholtz P."/>
            <person name="Woyke T."/>
            <person name="Wu D."/>
            <person name="Tindall B."/>
            <person name="Pomrenke H."/>
            <person name="Brambilla E."/>
            <person name="Klenk H.-P."/>
            <person name="Eisen J.A."/>
        </authorList>
    </citation>
    <scope>NUCLEOTIDE SEQUENCE [LARGE SCALE GENOMIC DNA]</scope>
    <source>
        <strain evidence="3">ATCC BAA-1392 / DSM 18658 / VKM B-2454 / MOB10</strain>
        <plasmid evidence="2 3">pSINAC02</plasmid>
    </source>
</reference>
<sequence>MKPAEGQAFLTELYNSGAQFKGVNIGDKEFDQYSKQLAQLAIAKGMSPAETGNLGGTVLGLQDFSKFGDNASEKALGKANSAVSIMGRGKGRNATLLSQFSMLSSSAMNEDEMKGVFTDSDEVATVISVMAEKHDAQAAELAKMAIRGLRGFDKEQGDLLKKAGITAQTKFVDAIKQLAPVVEKEAKERNVKVEDVLASHFTEHGAVDALGVAINKGVSGGVFADREAFAKTVQGPEPALKDIEDLMASPRGVMRQAEADMVLASLERGQENDSFEIVRRQAAAKLMRDKQLDTTEKNLDDFIVNKASFGMLGDATQRRIDQQALKTIIDRAPAGALSQDDVKGRLMITPEQVEGYGADLMEKIRKAKGDPLRDVGRPNLPQDMVPLTAPIEGAWNDPAGQLGGGQIASFGWQSALTASVVGAVPADQPKASASAATEGRAESILTAMLEELRKMNEANSKGREIRPIQARPYVQTR</sequence>
<dbReference type="Proteomes" id="UP000010798">
    <property type="component" value="Plasmid pSINAC02"/>
</dbReference>
<dbReference type="EMBL" id="CP003366">
    <property type="protein sequence ID" value="AGA31662.1"/>
    <property type="molecule type" value="Genomic_DNA"/>
</dbReference>
<dbReference type="AlphaFoldDB" id="L0DRQ4"/>
<evidence type="ECO:0000313" key="2">
    <source>
        <dbReference type="EMBL" id="AGA31662.1"/>
    </source>
</evidence>